<evidence type="ECO:0000313" key="2">
    <source>
        <dbReference type="EMBL" id="MDF0590764.1"/>
    </source>
</evidence>
<name>A0ABT5X7T1_9EURY</name>
<protein>
    <recommendedName>
        <fullName evidence="4">Fibronectin type-III domain-containing protein</fullName>
    </recommendedName>
</protein>
<accession>A0ABT5X7T1</accession>
<dbReference type="Proteomes" id="UP001220010">
    <property type="component" value="Unassembled WGS sequence"/>
</dbReference>
<evidence type="ECO:0000313" key="3">
    <source>
        <dbReference type="Proteomes" id="UP001220010"/>
    </source>
</evidence>
<dbReference type="RefSeq" id="WP_316966508.1">
    <property type="nucleotide sequence ID" value="NZ_JARFPK010000018.1"/>
</dbReference>
<sequence>MGGRFDRLFEALMDAAEIVDGFIQRVARGGRAKQSLSVVGGLMAAILLLFALAPGPYEPQIPCPVDGTVGIGLAPPLWWVGGGPATSVLSSIGLDPNSRIVYRVLLGTVEEEMGVVGTARGGRGRENLVINLTEPLLPGTAYIWRVEAENRLKKRSSGDVWTLSTRDLPEIDLFEADRSLVGLGDDLTLRWSVADASQIEIEPGIGPVSLRGDATLSPPERVTYTLVARSFAGESTASVDVEVLPSFIIDSMAAGWSTAVDGLGSRVLEIWAVPGADDDATRISIDLVPGGWAGITKSPSRRGGGLDLSYTDGLSFSSRGIGYDGALEVWIRDAAGTVHGRSWEEGAASMNWTRHEALYKEFDCIEVDGRRCTDLALDLSNVSAIYFVVIDREVHRSGTTGWIAIDDLAAFRLEGEAAKI</sequence>
<keyword evidence="1" id="KW-1133">Transmembrane helix</keyword>
<reference evidence="2 3" key="1">
    <citation type="submission" date="2023-03" db="EMBL/GenBank/DDBJ databases">
        <title>WGS of Methanotrichaceae archaeon Mx.</title>
        <authorList>
            <person name="Sorokin D.Y."/>
            <person name="Merkel A.Y."/>
        </authorList>
    </citation>
    <scope>NUCLEOTIDE SEQUENCE [LARGE SCALE GENOMIC DNA]</scope>
    <source>
        <strain evidence="2 3">Mx</strain>
    </source>
</reference>
<organism evidence="2 3">
    <name type="scientific">Candidatus Methanocrinis natronophilus</name>
    <dbReference type="NCBI Taxonomy" id="3033396"/>
    <lineage>
        <taxon>Archaea</taxon>
        <taxon>Methanobacteriati</taxon>
        <taxon>Methanobacteriota</taxon>
        <taxon>Stenosarchaea group</taxon>
        <taxon>Methanomicrobia</taxon>
        <taxon>Methanotrichales</taxon>
        <taxon>Methanotrichaceae</taxon>
        <taxon>Methanocrinis</taxon>
    </lineage>
</organism>
<gene>
    <name evidence="2" type="ORF">P0O15_06210</name>
</gene>
<feature type="transmembrane region" description="Helical" evidence="1">
    <location>
        <begin position="35"/>
        <end position="53"/>
    </location>
</feature>
<keyword evidence="1" id="KW-0812">Transmembrane</keyword>
<comment type="caution">
    <text evidence="2">The sequence shown here is derived from an EMBL/GenBank/DDBJ whole genome shotgun (WGS) entry which is preliminary data.</text>
</comment>
<proteinExistence type="predicted"/>
<evidence type="ECO:0000256" key="1">
    <source>
        <dbReference type="SAM" id="Phobius"/>
    </source>
</evidence>
<keyword evidence="1" id="KW-0472">Membrane</keyword>
<dbReference type="EMBL" id="JARFPK010000018">
    <property type="protein sequence ID" value="MDF0590764.1"/>
    <property type="molecule type" value="Genomic_DNA"/>
</dbReference>
<evidence type="ECO:0008006" key="4">
    <source>
        <dbReference type="Google" id="ProtNLM"/>
    </source>
</evidence>
<keyword evidence="3" id="KW-1185">Reference proteome</keyword>